<proteinExistence type="predicted"/>
<dbReference type="EMBL" id="NBNE01000989">
    <property type="protein sequence ID" value="OWZ16142.1"/>
    <property type="molecule type" value="Genomic_DNA"/>
</dbReference>
<sequence>MNAAAMLYERITQHFEAGDGINSDYLLQGLDTRKLQPNEAVTNCVDDIARKVTDEWSVYMPVCCSQTALGNPSTSRHGDWIKNNDHKSLTLAEALQRLRAAEHQRAQLRVQTRQMAL</sequence>
<name>A0A225WF35_9STRA</name>
<dbReference type="Proteomes" id="UP000198211">
    <property type="component" value="Unassembled WGS sequence"/>
</dbReference>
<evidence type="ECO:0000313" key="2">
    <source>
        <dbReference type="Proteomes" id="UP000198211"/>
    </source>
</evidence>
<dbReference type="AlphaFoldDB" id="A0A225WF35"/>
<organism evidence="1 2">
    <name type="scientific">Phytophthora megakarya</name>
    <dbReference type="NCBI Taxonomy" id="4795"/>
    <lineage>
        <taxon>Eukaryota</taxon>
        <taxon>Sar</taxon>
        <taxon>Stramenopiles</taxon>
        <taxon>Oomycota</taxon>
        <taxon>Peronosporomycetes</taxon>
        <taxon>Peronosporales</taxon>
        <taxon>Peronosporaceae</taxon>
        <taxon>Phytophthora</taxon>
    </lineage>
</organism>
<keyword evidence="2" id="KW-1185">Reference proteome</keyword>
<dbReference type="OrthoDB" id="1716327at2759"/>
<protein>
    <submittedName>
        <fullName evidence="1">Uncharacterized protein</fullName>
    </submittedName>
</protein>
<comment type="caution">
    <text evidence="1">The sequence shown here is derived from an EMBL/GenBank/DDBJ whole genome shotgun (WGS) entry which is preliminary data.</text>
</comment>
<gene>
    <name evidence="1" type="ORF">PHMEG_00010110</name>
</gene>
<accession>A0A225WF35</accession>
<evidence type="ECO:0000313" key="1">
    <source>
        <dbReference type="EMBL" id="OWZ16142.1"/>
    </source>
</evidence>
<reference evidence="2" key="1">
    <citation type="submission" date="2017-03" db="EMBL/GenBank/DDBJ databases">
        <title>Phytopthora megakarya and P. palmivora, two closely related causual agents of cacao black pod achieved similar genome size and gene model numbers by different mechanisms.</title>
        <authorList>
            <person name="Ali S."/>
            <person name="Shao J."/>
            <person name="Larry D.J."/>
            <person name="Kronmiller B."/>
            <person name="Shen D."/>
            <person name="Strem M.D."/>
            <person name="Melnick R.L."/>
            <person name="Guiltinan M.J."/>
            <person name="Tyler B.M."/>
            <person name="Meinhardt L.W."/>
            <person name="Bailey B.A."/>
        </authorList>
    </citation>
    <scope>NUCLEOTIDE SEQUENCE [LARGE SCALE GENOMIC DNA]</scope>
    <source>
        <strain evidence="2">zdho120</strain>
    </source>
</reference>